<gene>
    <name evidence="3" type="ORF">AFUS01_LOCUS29616</name>
</gene>
<dbReference type="CDD" id="cd17043">
    <property type="entry name" value="RA"/>
    <property type="match status" value="2"/>
</dbReference>
<dbReference type="PANTHER" id="PTHR21298">
    <property type="entry name" value="GH01721P"/>
    <property type="match status" value="1"/>
</dbReference>
<dbReference type="GO" id="GO:0045743">
    <property type="term" value="P:positive regulation of fibroblast growth factor receptor signaling pathway"/>
    <property type="evidence" value="ECO:0007669"/>
    <property type="project" value="TreeGrafter"/>
</dbReference>
<evidence type="ECO:0000259" key="2">
    <source>
        <dbReference type="PROSITE" id="PS50200"/>
    </source>
</evidence>
<feature type="region of interest" description="Disordered" evidence="1">
    <location>
        <begin position="32"/>
        <end position="61"/>
    </location>
</feature>
<dbReference type="Pfam" id="PF00788">
    <property type="entry name" value="RA"/>
    <property type="match status" value="2"/>
</dbReference>
<dbReference type="OrthoDB" id="3908708at2759"/>
<comment type="caution">
    <text evidence="3">The sequence shown here is derived from an EMBL/GenBank/DDBJ whole genome shotgun (WGS) entry which is preliminary data.</text>
</comment>
<feature type="region of interest" description="Disordered" evidence="1">
    <location>
        <begin position="288"/>
        <end position="309"/>
    </location>
</feature>
<dbReference type="Proteomes" id="UP000708208">
    <property type="component" value="Unassembled WGS sequence"/>
</dbReference>
<sequence length="358" mass="39733">MTVGQCELSGGGQAGVTLIVLSKEFNEQQFGLTPSSSSSSSSISTQGSSNFSSPSSNVSSFSWRSIGDCRASSRLSMTENPNSVPMRMYAGCLRPDIQYKTVGVTPTTTCEEVVTALLTKCKVRYKDPRLFMLTMEVDIRGPVGSDTRASIELEDTATPLQLQECYPKGQARFCLQMKRGTLVKVFDGSNTVGWQYKSIMISEKTTTGELIDILFRYAPKNFDDLNFYSLHIEVNDWKRQLEWDAVVVEALNSSSRWGNARLVLRCHQSPPSSLVMASSTCSLYDNVNQSVTDHPGDTESPPSGRSYWRRRTKSLSDASSRFSLSTPSSHSIMDPSITNFAKLKSRYDNYELSEAFFV</sequence>
<feature type="domain" description="Ras-associating" evidence="2">
    <location>
        <begin position="82"/>
        <end position="180"/>
    </location>
</feature>
<dbReference type="GO" id="GO:0007165">
    <property type="term" value="P:signal transduction"/>
    <property type="evidence" value="ECO:0007669"/>
    <property type="project" value="InterPro"/>
</dbReference>
<evidence type="ECO:0000313" key="4">
    <source>
        <dbReference type="Proteomes" id="UP000708208"/>
    </source>
</evidence>
<dbReference type="AlphaFoldDB" id="A0A8J2KJF1"/>
<reference evidence="3" key="1">
    <citation type="submission" date="2021-06" db="EMBL/GenBank/DDBJ databases">
        <authorList>
            <person name="Hodson N. C."/>
            <person name="Mongue J. A."/>
            <person name="Jaron S. K."/>
        </authorList>
    </citation>
    <scope>NUCLEOTIDE SEQUENCE</scope>
</reference>
<dbReference type="PANTHER" id="PTHR21298:SF2">
    <property type="entry name" value="GH01721P"/>
    <property type="match status" value="1"/>
</dbReference>
<dbReference type="GO" id="GO:0045742">
    <property type="term" value="P:positive regulation of epidermal growth factor receptor signaling pathway"/>
    <property type="evidence" value="ECO:0007669"/>
    <property type="project" value="TreeGrafter"/>
</dbReference>
<keyword evidence="4" id="KW-1185">Reference proteome</keyword>
<dbReference type="EMBL" id="CAJVCH010440577">
    <property type="protein sequence ID" value="CAG7819151.1"/>
    <property type="molecule type" value="Genomic_DNA"/>
</dbReference>
<accession>A0A8J2KJF1</accession>
<evidence type="ECO:0000256" key="1">
    <source>
        <dbReference type="SAM" id="MobiDB-lite"/>
    </source>
</evidence>
<proteinExistence type="predicted"/>
<organism evidence="3 4">
    <name type="scientific">Allacma fusca</name>
    <dbReference type="NCBI Taxonomy" id="39272"/>
    <lineage>
        <taxon>Eukaryota</taxon>
        <taxon>Metazoa</taxon>
        <taxon>Ecdysozoa</taxon>
        <taxon>Arthropoda</taxon>
        <taxon>Hexapoda</taxon>
        <taxon>Collembola</taxon>
        <taxon>Symphypleona</taxon>
        <taxon>Sminthuridae</taxon>
        <taxon>Allacma</taxon>
    </lineage>
</organism>
<evidence type="ECO:0000313" key="3">
    <source>
        <dbReference type="EMBL" id="CAG7819151.1"/>
    </source>
</evidence>
<dbReference type="InterPro" id="IPR000159">
    <property type="entry name" value="RA_dom"/>
</dbReference>
<dbReference type="PROSITE" id="PS50200">
    <property type="entry name" value="RA"/>
    <property type="match status" value="1"/>
</dbReference>
<name>A0A8J2KJF1_9HEXA</name>
<protein>
    <recommendedName>
        <fullName evidence="2">Ras-associating domain-containing protein</fullName>
    </recommendedName>
</protein>
<dbReference type="SMART" id="SM00314">
    <property type="entry name" value="RA"/>
    <property type="match status" value="2"/>
</dbReference>
<feature type="compositionally biased region" description="Low complexity" evidence="1">
    <location>
        <begin position="35"/>
        <end position="61"/>
    </location>
</feature>